<dbReference type="EMBL" id="CM007364">
    <property type="protein sequence ID" value="OIW13590.1"/>
    <property type="molecule type" value="Genomic_DNA"/>
</dbReference>
<dbReference type="AlphaFoldDB" id="A0A4P1RLJ8"/>
<sequence>MDAILFVGGKGLLWLVAPSHHNELSRRISFYAQKVGLTLAGLAWLLLDWLVLMLSILLNFQSHIFEVQGIPSEPNNEKKMA</sequence>
<reference evidence="2 3" key="1">
    <citation type="journal article" date="2017" name="Plant Biotechnol. J.">
        <title>A comprehensive draft genome sequence for lupin (Lupinus angustifolius), an emerging health food: insights into plant-microbe interactions and legume evolution.</title>
        <authorList>
            <person name="Hane J.K."/>
            <person name="Ming Y."/>
            <person name="Kamphuis L.G."/>
            <person name="Nelson M.N."/>
            <person name="Garg G."/>
            <person name="Atkins C.A."/>
            <person name="Bayer P.E."/>
            <person name="Bravo A."/>
            <person name="Bringans S."/>
            <person name="Cannon S."/>
            <person name="Edwards D."/>
            <person name="Foley R."/>
            <person name="Gao L.L."/>
            <person name="Harrison M.J."/>
            <person name="Huang W."/>
            <person name="Hurgobin B."/>
            <person name="Li S."/>
            <person name="Liu C.W."/>
            <person name="McGrath A."/>
            <person name="Morahan G."/>
            <person name="Murray J."/>
            <person name="Weller J."/>
            <person name="Jian J."/>
            <person name="Singh K.B."/>
        </authorList>
    </citation>
    <scope>NUCLEOTIDE SEQUENCE [LARGE SCALE GENOMIC DNA]</scope>
    <source>
        <strain evidence="3">cv. Tanjil</strain>
        <tissue evidence="2">Whole plant</tissue>
    </source>
</reference>
<keyword evidence="1" id="KW-0472">Membrane</keyword>
<organism evidence="2 3">
    <name type="scientific">Lupinus angustifolius</name>
    <name type="common">Narrow-leaved blue lupine</name>
    <dbReference type="NCBI Taxonomy" id="3871"/>
    <lineage>
        <taxon>Eukaryota</taxon>
        <taxon>Viridiplantae</taxon>
        <taxon>Streptophyta</taxon>
        <taxon>Embryophyta</taxon>
        <taxon>Tracheophyta</taxon>
        <taxon>Spermatophyta</taxon>
        <taxon>Magnoliopsida</taxon>
        <taxon>eudicotyledons</taxon>
        <taxon>Gunneridae</taxon>
        <taxon>Pentapetalae</taxon>
        <taxon>rosids</taxon>
        <taxon>fabids</taxon>
        <taxon>Fabales</taxon>
        <taxon>Fabaceae</taxon>
        <taxon>Papilionoideae</taxon>
        <taxon>50 kb inversion clade</taxon>
        <taxon>genistoids sensu lato</taxon>
        <taxon>core genistoids</taxon>
        <taxon>Genisteae</taxon>
        <taxon>Lupinus</taxon>
    </lineage>
</organism>
<keyword evidence="1" id="KW-0812">Transmembrane</keyword>
<name>A0A4P1RLJ8_LUPAN</name>
<keyword evidence="3" id="KW-1185">Reference proteome</keyword>
<evidence type="ECO:0000256" key="1">
    <source>
        <dbReference type="SAM" id="Phobius"/>
    </source>
</evidence>
<accession>A0A4P1RLJ8</accession>
<proteinExistence type="predicted"/>
<feature type="transmembrane region" description="Helical" evidence="1">
    <location>
        <begin position="35"/>
        <end position="58"/>
    </location>
</feature>
<evidence type="ECO:0000313" key="2">
    <source>
        <dbReference type="EMBL" id="OIW13590.1"/>
    </source>
</evidence>
<protein>
    <submittedName>
        <fullName evidence="2">Uncharacterized protein</fullName>
    </submittedName>
</protein>
<dbReference type="Gramene" id="OIW13590">
    <property type="protein sequence ID" value="OIW13590"/>
    <property type="gene ID" value="TanjilG_07932"/>
</dbReference>
<keyword evidence="1" id="KW-1133">Transmembrane helix</keyword>
<dbReference type="Proteomes" id="UP000188354">
    <property type="component" value="Chromosome LG04"/>
</dbReference>
<evidence type="ECO:0000313" key="3">
    <source>
        <dbReference type="Proteomes" id="UP000188354"/>
    </source>
</evidence>
<gene>
    <name evidence="2" type="ORF">TanjilG_07932</name>
</gene>